<evidence type="ECO:0000313" key="5">
    <source>
        <dbReference type="EnsemblMetazoa" id="PPA01537.1"/>
    </source>
</evidence>
<dbReference type="PANTHER" id="PTHR24320">
    <property type="entry name" value="RETINOL DEHYDROGENASE"/>
    <property type="match status" value="1"/>
</dbReference>
<evidence type="ECO:0000256" key="1">
    <source>
        <dbReference type="ARBA" id="ARBA00006484"/>
    </source>
</evidence>
<feature type="region of interest" description="Disordered" evidence="4">
    <location>
        <begin position="1018"/>
        <end position="1049"/>
    </location>
</feature>
<name>A0A2A6BHN8_PRIPA</name>
<feature type="region of interest" description="Disordered" evidence="4">
    <location>
        <begin position="459"/>
        <end position="910"/>
    </location>
</feature>
<accession>A0A2A6BHN8</accession>
<dbReference type="Proteomes" id="UP000005239">
    <property type="component" value="Unassembled WGS sequence"/>
</dbReference>
<feature type="compositionally biased region" description="Polar residues" evidence="4">
    <location>
        <begin position="640"/>
        <end position="654"/>
    </location>
</feature>
<organism evidence="5 6">
    <name type="scientific">Pristionchus pacificus</name>
    <name type="common">Parasitic nematode worm</name>
    <dbReference type="NCBI Taxonomy" id="54126"/>
    <lineage>
        <taxon>Eukaryota</taxon>
        <taxon>Metazoa</taxon>
        <taxon>Ecdysozoa</taxon>
        <taxon>Nematoda</taxon>
        <taxon>Chromadorea</taxon>
        <taxon>Rhabditida</taxon>
        <taxon>Rhabditina</taxon>
        <taxon>Diplogasteromorpha</taxon>
        <taxon>Diplogasteroidea</taxon>
        <taxon>Neodiplogasteridae</taxon>
        <taxon>Pristionchus</taxon>
    </lineage>
</organism>
<dbReference type="InterPro" id="IPR036291">
    <property type="entry name" value="NAD(P)-bd_dom_sf"/>
</dbReference>
<keyword evidence="2" id="KW-0521">NADP</keyword>
<dbReference type="InterPro" id="IPR002347">
    <property type="entry name" value="SDR_fam"/>
</dbReference>
<dbReference type="PANTHER" id="PTHR24320:SF282">
    <property type="entry name" value="WW DOMAIN-CONTAINING OXIDOREDUCTASE"/>
    <property type="match status" value="1"/>
</dbReference>
<keyword evidence="3" id="KW-0560">Oxidoreductase</keyword>
<keyword evidence="6" id="KW-1185">Reference proteome</keyword>
<feature type="compositionally biased region" description="Low complexity" evidence="4">
    <location>
        <begin position="987"/>
        <end position="996"/>
    </location>
</feature>
<proteinExistence type="inferred from homology"/>
<feature type="compositionally biased region" description="Polar residues" evidence="4">
    <location>
        <begin position="561"/>
        <end position="570"/>
    </location>
</feature>
<reference evidence="6" key="1">
    <citation type="journal article" date="2008" name="Nat. Genet.">
        <title>The Pristionchus pacificus genome provides a unique perspective on nematode lifestyle and parasitism.</title>
        <authorList>
            <person name="Dieterich C."/>
            <person name="Clifton S.W."/>
            <person name="Schuster L.N."/>
            <person name="Chinwalla A."/>
            <person name="Delehaunty K."/>
            <person name="Dinkelacker I."/>
            <person name="Fulton L."/>
            <person name="Fulton R."/>
            <person name="Godfrey J."/>
            <person name="Minx P."/>
            <person name="Mitreva M."/>
            <person name="Roeseler W."/>
            <person name="Tian H."/>
            <person name="Witte H."/>
            <person name="Yang S.P."/>
            <person name="Wilson R.K."/>
            <person name="Sommer R.J."/>
        </authorList>
    </citation>
    <scope>NUCLEOTIDE SEQUENCE [LARGE SCALE GENOMIC DNA]</scope>
    <source>
        <strain evidence="6">PS312</strain>
    </source>
</reference>
<evidence type="ECO:0000256" key="4">
    <source>
        <dbReference type="SAM" id="MobiDB-lite"/>
    </source>
</evidence>
<gene>
    <name evidence="5" type="primary">WBGene00091091</name>
</gene>
<feature type="region of interest" description="Disordered" evidence="4">
    <location>
        <begin position="1386"/>
        <end position="1409"/>
    </location>
</feature>
<feature type="compositionally biased region" description="Basic and acidic residues" evidence="4">
    <location>
        <begin position="786"/>
        <end position="808"/>
    </location>
</feature>
<feature type="region of interest" description="Disordered" evidence="4">
    <location>
        <begin position="970"/>
        <end position="996"/>
    </location>
</feature>
<dbReference type="EnsemblMetazoa" id="PPA01537.1">
    <property type="protein sequence ID" value="PPA01537.1"/>
    <property type="gene ID" value="WBGene00091091"/>
</dbReference>
<feature type="compositionally biased region" description="Basic and acidic residues" evidence="4">
    <location>
        <begin position="1"/>
        <end position="27"/>
    </location>
</feature>
<comment type="similarity">
    <text evidence="1">Belongs to the short-chain dehydrogenases/reductases (SDR) family.</text>
</comment>
<accession>A0A8R1U4F3</accession>
<dbReference type="Gene3D" id="3.40.50.720">
    <property type="entry name" value="NAD(P)-binding Rossmann-like Domain"/>
    <property type="match status" value="1"/>
</dbReference>
<feature type="compositionally biased region" description="Low complexity" evidence="4">
    <location>
        <begin position="886"/>
        <end position="898"/>
    </location>
</feature>
<feature type="compositionally biased region" description="Low complexity" evidence="4">
    <location>
        <begin position="507"/>
        <end position="560"/>
    </location>
</feature>
<feature type="compositionally biased region" description="Basic and acidic residues" evidence="4">
    <location>
        <begin position="819"/>
        <end position="829"/>
    </location>
</feature>
<feature type="compositionally biased region" description="Polar residues" evidence="4">
    <location>
        <begin position="702"/>
        <end position="718"/>
    </location>
</feature>
<feature type="compositionally biased region" description="Low complexity" evidence="4">
    <location>
        <begin position="1020"/>
        <end position="1048"/>
    </location>
</feature>
<feature type="region of interest" description="Disordered" evidence="4">
    <location>
        <begin position="372"/>
        <end position="399"/>
    </location>
</feature>
<feature type="compositionally biased region" description="Polar residues" evidence="4">
    <location>
        <begin position="848"/>
        <end position="861"/>
    </location>
</feature>
<dbReference type="Pfam" id="PF00106">
    <property type="entry name" value="adh_short"/>
    <property type="match status" value="1"/>
</dbReference>
<feature type="compositionally biased region" description="Basic and acidic residues" evidence="4">
    <location>
        <begin position="372"/>
        <end position="396"/>
    </location>
</feature>
<feature type="compositionally biased region" description="Basic and acidic residues" evidence="4">
    <location>
        <begin position="720"/>
        <end position="734"/>
    </location>
</feature>
<dbReference type="GO" id="GO:0016491">
    <property type="term" value="F:oxidoreductase activity"/>
    <property type="evidence" value="ECO:0007669"/>
    <property type="project" value="UniProtKB-KW"/>
</dbReference>
<evidence type="ECO:0000313" key="6">
    <source>
        <dbReference type="Proteomes" id="UP000005239"/>
    </source>
</evidence>
<feature type="compositionally biased region" description="Polar residues" evidence="4">
    <location>
        <begin position="742"/>
        <end position="759"/>
    </location>
</feature>
<evidence type="ECO:0000256" key="3">
    <source>
        <dbReference type="ARBA" id="ARBA00023002"/>
    </source>
</evidence>
<evidence type="ECO:0000256" key="2">
    <source>
        <dbReference type="ARBA" id="ARBA00022857"/>
    </source>
</evidence>
<feature type="compositionally biased region" description="Basic and acidic residues" evidence="4">
    <location>
        <begin position="459"/>
        <end position="478"/>
    </location>
</feature>
<feature type="compositionally biased region" description="Low complexity" evidence="4">
    <location>
        <begin position="1392"/>
        <end position="1409"/>
    </location>
</feature>
<dbReference type="SUPFAM" id="SSF51735">
    <property type="entry name" value="NAD(P)-binding Rossmann-fold domains"/>
    <property type="match status" value="1"/>
</dbReference>
<feature type="region of interest" description="Disordered" evidence="4">
    <location>
        <begin position="1"/>
        <end position="93"/>
    </location>
</feature>
<feature type="compositionally biased region" description="Basic and acidic residues" evidence="4">
    <location>
        <begin position="658"/>
        <end position="672"/>
    </location>
</feature>
<sequence length="1520" mass="165670">MRRSEEGILLRKKQEQWAKEKEERAHDSWFPFGSPGGGNPNKRHVARDYEAAVKSPTPYARPAAENVPPPQDPSSSGRQQPHHPSDTVALRDTVATSRSVGGGTTAEENGNAAVAYSGAGSSLPYSMHGVVPYPMMYATTTTTGGGGGGGMEYMQQFHYAPMHHAYGYGSAGGGVADGAPSAAVYPPYAAPTHYPPHHMIPVHVLPAGTIPIPVPPPPPQNTMTSSFTEGGRWVSEWTNPHHHHHHMGSSGGTTIEEMPEDTVANTTVATDRSGHTTTTMTAVCSLQQQQDCYAPPTFPAAAQPRDVPHAYVSPFVAAAGGGSAQTTASEERSEDEYDVYKAQILERQRLEAEQEERERREEERIERVRREKEERRKMDEEKRQEEERKREEERQRSAQAVLEAMERARKEGELLKKLRLHRHTLEAEGGDAAIDGVDRRRVEEMKREVDAFERQKRMEAEEIARNAPPKEKEKEKKRGVSLSRPGSGISAHYEASARASSDESSRSRSGAPSAPSAASPASPFRRAASLAPASAAARRSQQAAAAAAASLPQQRQPLAASTPQKQQQSPFERDAKARFSLRGTPSPQGVVSRYAHLNQQQSPVPSSRVSTASTLTPSAGGGRSPSVGRPPIAPPRQRMMSGTPSMPSRDSPLSRTFHAGDQRQRQKMKENARSSGYGIGGDWLYSYSPSASRSATPDRLGWSSNGRTDATPDVQQQPRRGRDEERRRTGYREESFEDGGSSPASNETFITSPTVTATSRVDDPLIRYSVPSSREDEYGISPAHGYGRERPSAPREEYGSRPAHDYGMRARSSSLRPTSRTEELDEYGRRSHIPVPLPRTRFPAPISPATSVTNPLFSPISTRARKMRISSSKDTPTYRRENSMESSVTSNDSGASSGSEGGTGEGIRKITAKERVIPAINVDQSAEETDEAPIKMFTPRFSSRPSTPSGDRVNGGVKHYADRVREMGTAATADRLREPLTPTVQPRASTLEPSSSLSASLRNLRASINNLHLAGSDLYSSSSSSEAGGRGATAPPAAGGTTSLGASPLLAPADSPGLTRFHSRTSQYRSFNTKRGTEKQQQLLDRLVSLRSRLQDTQSYKDRPLSRQGSTLSIAGAGVSRLAAISMAISLINMVVWTLRWIGGFVPVEYRWIWVTVQVYIIAAWTCARELFAELLWPRTHRQCVDALLESHFMKSRAVRIRAGTETALVTGADGTIGSQIVFLLIKLGFNVCALAGSAAKMRTVIADWSPAEKARVKVFQINFAEPLRMRTYLEQLRDRYEQFDVVCLAAGTMLAPEGPVHGFEHHAWVNVIAQAAVLRAVEEKMADDARIVCLSSVCAHLALSSEMADAELLHSQRHGVYEAYARSKLHLAVYCEQLAKEWGSSPGGGAHHSSSSHKAPASAPASPLLAATPPSTARRIVAVHPGVVPGGLYRHANVFTRWLSGLVAHLLRSAVVAATFVLHTALRDDALSGAYYEDRERVRLQPDLEQKRRAILFKEIEKAVDDLFGPAQPSSGKMD</sequence>
<feature type="compositionally biased region" description="Low complexity" evidence="4">
    <location>
        <begin position="599"/>
        <end position="610"/>
    </location>
</feature>
<reference evidence="5" key="2">
    <citation type="submission" date="2022-06" db="UniProtKB">
        <authorList>
            <consortium name="EnsemblMetazoa"/>
        </authorList>
    </citation>
    <scope>IDENTIFICATION</scope>
    <source>
        <strain evidence="5">PS312</strain>
    </source>
</reference>
<protein>
    <submittedName>
        <fullName evidence="5">Dehydrogenase</fullName>
    </submittedName>
</protein>